<dbReference type="PIRSF" id="PIRSF002181">
    <property type="entry name" value="Ribosomal_L13"/>
    <property type="match status" value="1"/>
</dbReference>
<dbReference type="GO" id="GO:1990904">
    <property type="term" value="C:ribonucleoprotein complex"/>
    <property type="evidence" value="ECO:0007669"/>
    <property type="project" value="UniProtKB-KW"/>
</dbReference>
<evidence type="ECO:0000256" key="4">
    <source>
        <dbReference type="ARBA" id="ARBA00035499"/>
    </source>
</evidence>
<dbReference type="EMBL" id="MFLV01000009">
    <property type="protein sequence ID" value="OGG71776.1"/>
    <property type="molecule type" value="Genomic_DNA"/>
</dbReference>
<dbReference type="GO" id="GO:0003735">
    <property type="term" value="F:structural constituent of ribosome"/>
    <property type="evidence" value="ECO:0007669"/>
    <property type="project" value="InterPro"/>
</dbReference>
<evidence type="ECO:0000256" key="1">
    <source>
        <dbReference type="ARBA" id="ARBA00006227"/>
    </source>
</evidence>
<dbReference type="Gene3D" id="3.90.1180.10">
    <property type="entry name" value="Ribosomal protein L13"/>
    <property type="match status" value="1"/>
</dbReference>
<organism evidence="5 6">
    <name type="scientific">Candidatus Kaiserbacteria bacterium RIFCSPLOWO2_01_FULL_51_21</name>
    <dbReference type="NCBI Taxonomy" id="1798508"/>
    <lineage>
        <taxon>Bacteria</taxon>
        <taxon>Candidatus Kaiseribacteriota</taxon>
    </lineage>
</organism>
<dbReference type="GO" id="GO:0017148">
    <property type="term" value="P:negative regulation of translation"/>
    <property type="evidence" value="ECO:0007669"/>
    <property type="project" value="TreeGrafter"/>
</dbReference>
<evidence type="ECO:0000256" key="3">
    <source>
        <dbReference type="ARBA" id="ARBA00023274"/>
    </source>
</evidence>
<dbReference type="CDD" id="cd00392">
    <property type="entry name" value="Ribosomal_L13"/>
    <property type="match status" value="1"/>
</dbReference>
<proteinExistence type="inferred from homology"/>
<evidence type="ECO:0000256" key="2">
    <source>
        <dbReference type="ARBA" id="ARBA00022980"/>
    </source>
</evidence>
<keyword evidence="2" id="KW-0689">Ribosomal protein</keyword>
<comment type="similarity">
    <text evidence="1">Belongs to the universal ribosomal protein uL13 family.</text>
</comment>
<evidence type="ECO:0000313" key="6">
    <source>
        <dbReference type="Proteomes" id="UP000179115"/>
    </source>
</evidence>
<comment type="caution">
    <text evidence="5">The sequence shown here is derived from an EMBL/GenBank/DDBJ whole genome shotgun (WGS) entry which is preliminary data.</text>
</comment>
<protein>
    <recommendedName>
        <fullName evidence="4">50S ribosomal protein L13</fullName>
    </recommendedName>
</protein>
<accession>A0A1F6EDP5</accession>
<reference evidence="5 6" key="1">
    <citation type="journal article" date="2016" name="Nat. Commun.">
        <title>Thousands of microbial genomes shed light on interconnected biogeochemical processes in an aquifer system.</title>
        <authorList>
            <person name="Anantharaman K."/>
            <person name="Brown C.T."/>
            <person name="Hug L.A."/>
            <person name="Sharon I."/>
            <person name="Castelle C.J."/>
            <person name="Probst A.J."/>
            <person name="Thomas B.C."/>
            <person name="Singh A."/>
            <person name="Wilkins M.J."/>
            <person name="Karaoz U."/>
            <person name="Brodie E.L."/>
            <person name="Williams K.H."/>
            <person name="Hubbard S.S."/>
            <person name="Banfield J.F."/>
        </authorList>
    </citation>
    <scope>NUCLEOTIDE SEQUENCE [LARGE SCALE GENOMIC DNA]</scope>
</reference>
<gene>
    <name evidence="5" type="ORF">A3A35_02550</name>
</gene>
<keyword evidence="3" id="KW-0687">Ribonucleoprotein</keyword>
<name>A0A1F6EDP5_9BACT</name>
<dbReference type="PANTHER" id="PTHR11545:SF2">
    <property type="entry name" value="LARGE RIBOSOMAL SUBUNIT PROTEIN UL13M"/>
    <property type="match status" value="1"/>
</dbReference>
<dbReference type="GO" id="GO:0003729">
    <property type="term" value="F:mRNA binding"/>
    <property type="evidence" value="ECO:0007669"/>
    <property type="project" value="TreeGrafter"/>
</dbReference>
<dbReference type="AlphaFoldDB" id="A0A1F6EDP5"/>
<dbReference type="Pfam" id="PF00572">
    <property type="entry name" value="Ribosomal_L13"/>
    <property type="match status" value="1"/>
</dbReference>
<dbReference type="PANTHER" id="PTHR11545">
    <property type="entry name" value="RIBOSOMAL PROTEIN L13"/>
    <property type="match status" value="1"/>
</dbReference>
<dbReference type="GO" id="GO:0005840">
    <property type="term" value="C:ribosome"/>
    <property type="evidence" value="ECO:0007669"/>
    <property type="project" value="UniProtKB-KW"/>
</dbReference>
<dbReference type="STRING" id="1798508.A3A35_02550"/>
<dbReference type="SUPFAM" id="SSF52161">
    <property type="entry name" value="Ribosomal protein L13"/>
    <property type="match status" value="1"/>
</dbReference>
<dbReference type="Proteomes" id="UP000179115">
    <property type="component" value="Unassembled WGS sequence"/>
</dbReference>
<dbReference type="InterPro" id="IPR005823">
    <property type="entry name" value="Ribosomal_uL13_bac-type"/>
</dbReference>
<dbReference type="InterPro" id="IPR036899">
    <property type="entry name" value="Ribosomal_uL13_sf"/>
</dbReference>
<sequence>MRLYTINAQGRSLGRVASEAARVLRGKDTPLYRRDRIPEVMVRIENAGKLRIDPRKLRGKTYSRYSGYPGGLRFETLESLQSRRGAPEVLRRAVFGMLPKNNSRAKLMKQLTITL</sequence>
<dbReference type="InterPro" id="IPR005822">
    <property type="entry name" value="Ribosomal_uL13"/>
</dbReference>
<evidence type="ECO:0000313" key="5">
    <source>
        <dbReference type="EMBL" id="OGG71776.1"/>
    </source>
</evidence>
<dbReference type="GO" id="GO:0006412">
    <property type="term" value="P:translation"/>
    <property type="evidence" value="ECO:0007669"/>
    <property type="project" value="InterPro"/>
</dbReference>